<sequence>MKREQLAVQLYTLRKFTQTAESLDETLAKVAAMGYKAVQVSAIGPIEPKQVKASADRHGLRICATHVGYNRLKEDLERVIDEHKLWDCRYVGLGMMPGEFRETPGGYDLFAAECSAIAERIRDAGLQFVYHNHRFEFERTGEGARVTGMERLMEQTAADAFHFELDTYWAQAGGADPAAWIRKLDGRMKVVHLKDMEVVDDQAVYAEVGHGNMNWDAILAACRETGMEWYIVEQDECRRDPFESLAMSYEYLAERAKG</sequence>
<keyword evidence="2" id="KW-0413">Isomerase</keyword>
<comment type="caution">
    <text evidence="2">The sequence shown here is derived from an EMBL/GenBank/DDBJ whole genome shotgun (WGS) entry which is preliminary data.</text>
</comment>
<dbReference type="PANTHER" id="PTHR12110:SF41">
    <property type="entry name" value="INOSOSE DEHYDRATASE"/>
    <property type="match status" value="1"/>
</dbReference>
<dbReference type="AlphaFoldDB" id="A0A2W1L6M9"/>
<dbReference type="OrthoDB" id="9798407at2"/>
<organism evidence="2 3">
    <name type="scientific">Paenibacillus sambharensis</name>
    <dbReference type="NCBI Taxonomy" id="1803190"/>
    <lineage>
        <taxon>Bacteria</taxon>
        <taxon>Bacillati</taxon>
        <taxon>Bacillota</taxon>
        <taxon>Bacilli</taxon>
        <taxon>Bacillales</taxon>
        <taxon>Paenibacillaceae</taxon>
        <taxon>Paenibacillus</taxon>
    </lineage>
</organism>
<dbReference type="EMBL" id="QKRB01000056">
    <property type="protein sequence ID" value="PZD93770.1"/>
    <property type="molecule type" value="Genomic_DNA"/>
</dbReference>
<dbReference type="GO" id="GO:0016853">
    <property type="term" value="F:isomerase activity"/>
    <property type="evidence" value="ECO:0007669"/>
    <property type="project" value="UniProtKB-KW"/>
</dbReference>
<dbReference type="Gene3D" id="3.20.20.150">
    <property type="entry name" value="Divalent-metal-dependent TIM barrel enzymes"/>
    <property type="match status" value="1"/>
</dbReference>
<evidence type="ECO:0000313" key="3">
    <source>
        <dbReference type="Proteomes" id="UP000249522"/>
    </source>
</evidence>
<evidence type="ECO:0000313" key="2">
    <source>
        <dbReference type="EMBL" id="PZD93770.1"/>
    </source>
</evidence>
<dbReference type="InterPro" id="IPR050312">
    <property type="entry name" value="IolE/XylAMocC-like"/>
</dbReference>
<keyword evidence="3" id="KW-1185">Reference proteome</keyword>
<name>A0A2W1L6M9_9BACL</name>
<dbReference type="Proteomes" id="UP000249522">
    <property type="component" value="Unassembled WGS sequence"/>
</dbReference>
<dbReference type="InterPro" id="IPR013022">
    <property type="entry name" value="Xyl_isomerase-like_TIM-brl"/>
</dbReference>
<dbReference type="RefSeq" id="WP_111148886.1">
    <property type="nucleotide sequence ID" value="NZ_QKRB01000056.1"/>
</dbReference>
<evidence type="ECO:0000259" key="1">
    <source>
        <dbReference type="Pfam" id="PF01261"/>
    </source>
</evidence>
<dbReference type="PANTHER" id="PTHR12110">
    <property type="entry name" value="HYDROXYPYRUVATE ISOMERASE"/>
    <property type="match status" value="1"/>
</dbReference>
<dbReference type="Pfam" id="PF01261">
    <property type="entry name" value="AP_endonuc_2"/>
    <property type="match status" value="1"/>
</dbReference>
<gene>
    <name evidence="2" type="ORF">DNH61_21445</name>
</gene>
<proteinExistence type="predicted"/>
<dbReference type="InterPro" id="IPR036237">
    <property type="entry name" value="Xyl_isomerase-like_sf"/>
</dbReference>
<feature type="domain" description="Xylose isomerase-like TIM barrel" evidence="1">
    <location>
        <begin position="27"/>
        <end position="235"/>
    </location>
</feature>
<accession>A0A2W1L6M9</accession>
<reference evidence="2 3" key="1">
    <citation type="submission" date="2018-06" db="EMBL/GenBank/DDBJ databases">
        <title>Paenibacillus imtechensis sp. nov.</title>
        <authorList>
            <person name="Pinnaka A.K."/>
            <person name="Singh H."/>
            <person name="Kaur M."/>
        </authorList>
    </citation>
    <scope>NUCLEOTIDE SEQUENCE [LARGE SCALE GENOMIC DNA]</scope>
    <source>
        <strain evidence="2 3">SMB1</strain>
    </source>
</reference>
<protein>
    <submittedName>
        <fullName evidence="2">Sugar phosphate isomerase/epimerase</fullName>
    </submittedName>
</protein>
<dbReference type="SUPFAM" id="SSF51658">
    <property type="entry name" value="Xylose isomerase-like"/>
    <property type="match status" value="1"/>
</dbReference>